<sequence length="42" mass="5027">MLVAEFWRIRRRLVRARDLKVHDWQKSENGSFLCRPTPVSTA</sequence>
<protein>
    <submittedName>
        <fullName evidence="1">Uncharacterized protein</fullName>
    </submittedName>
</protein>
<dbReference type="STRING" id="595434.RISK_001396"/>
<evidence type="ECO:0000313" key="1">
    <source>
        <dbReference type="EMBL" id="KLU06641.1"/>
    </source>
</evidence>
<comment type="caution">
    <text evidence="1">The sequence shown here is derived from an EMBL/GenBank/DDBJ whole genome shotgun (WGS) entry which is preliminary data.</text>
</comment>
<name>A0A0J1BJA7_RHOIS</name>
<reference evidence="1" key="1">
    <citation type="submission" date="2015-05" db="EMBL/GenBank/DDBJ databases">
        <title>Permanent draft genome of Rhodopirellula islandicus K833.</title>
        <authorList>
            <person name="Kizina J."/>
            <person name="Richter M."/>
            <person name="Glockner F.O."/>
            <person name="Harder J."/>
        </authorList>
    </citation>
    <scope>NUCLEOTIDE SEQUENCE [LARGE SCALE GENOMIC DNA]</scope>
    <source>
        <strain evidence="1">K833</strain>
    </source>
</reference>
<dbReference type="PATRIC" id="fig|595434.4.peg.1340"/>
<accession>A0A0J1BJA7</accession>
<organism evidence="1 2">
    <name type="scientific">Rhodopirellula islandica</name>
    <dbReference type="NCBI Taxonomy" id="595434"/>
    <lineage>
        <taxon>Bacteria</taxon>
        <taxon>Pseudomonadati</taxon>
        <taxon>Planctomycetota</taxon>
        <taxon>Planctomycetia</taxon>
        <taxon>Pirellulales</taxon>
        <taxon>Pirellulaceae</taxon>
        <taxon>Rhodopirellula</taxon>
    </lineage>
</organism>
<proteinExistence type="predicted"/>
<keyword evidence="2" id="KW-1185">Reference proteome</keyword>
<gene>
    <name evidence="1" type="ORF">RISK_001396</name>
</gene>
<dbReference type="Proteomes" id="UP000036367">
    <property type="component" value="Unassembled WGS sequence"/>
</dbReference>
<evidence type="ECO:0000313" key="2">
    <source>
        <dbReference type="Proteomes" id="UP000036367"/>
    </source>
</evidence>
<dbReference type="EMBL" id="LECT01000014">
    <property type="protein sequence ID" value="KLU06641.1"/>
    <property type="molecule type" value="Genomic_DNA"/>
</dbReference>
<dbReference type="AlphaFoldDB" id="A0A0J1BJA7"/>